<dbReference type="AlphaFoldDB" id="A0A926HPV2"/>
<dbReference type="CDD" id="cd05913">
    <property type="entry name" value="PaaK"/>
    <property type="match status" value="1"/>
</dbReference>
<comment type="subunit">
    <text evidence="1">Monomer.</text>
</comment>
<dbReference type="EMBL" id="JACRSP010000001">
    <property type="protein sequence ID" value="MBC8535667.1"/>
    <property type="molecule type" value="Genomic_DNA"/>
</dbReference>
<evidence type="ECO:0000256" key="3">
    <source>
        <dbReference type="ARBA" id="ARBA00022741"/>
    </source>
</evidence>
<dbReference type="PANTHER" id="PTHR43439">
    <property type="entry name" value="PHENYLACETATE-COENZYME A LIGASE"/>
    <property type="match status" value="1"/>
</dbReference>
<dbReference type="InterPro" id="IPR028154">
    <property type="entry name" value="AMP-dep_Lig_C"/>
</dbReference>
<comment type="caution">
    <text evidence="12">The sequence shown here is derived from an EMBL/GenBank/DDBJ whole genome shotgun (WGS) entry which is preliminary data.</text>
</comment>
<evidence type="ECO:0000313" key="12">
    <source>
        <dbReference type="EMBL" id="MBC8535667.1"/>
    </source>
</evidence>
<dbReference type="GO" id="GO:0010124">
    <property type="term" value="P:phenylacetate catabolic process"/>
    <property type="evidence" value="ECO:0007669"/>
    <property type="project" value="UniProtKB-UniRule"/>
</dbReference>
<dbReference type="InterPro" id="IPR000873">
    <property type="entry name" value="AMP-dep_synth/lig_dom"/>
</dbReference>
<reference evidence="12" key="1">
    <citation type="submission" date="2020-08" db="EMBL/GenBank/DDBJ databases">
        <title>Genome public.</title>
        <authorList>
            <person name="Liu C."/>
            <person name="Sun Q."/>
        </authorList>
    </citation>
    <scope>NUCLEOTIDE SEQUENCE</scope>
    <source>
        <strain evidence="12">BX7</strain>
    </source>
</reference>
<organism evidence="12 13">
    <name type="scientific">Feifania hominis</name>
    <dbReference type="NCBI Taxonomy" id="2763660"/>
    <lineage>
        <taxon>Bacteria</taxon>
        <taxon>Bacillati</taxon>
        <taxon>Bacillota</taxon>
        <taxon>Clostridia</taxon>
        <taxon>Eubacteriales</taxon>
        <taxon>Feifaniaceae</taxon>
        <taxon>Feifania</taxon>
    </lineage>
</organism>
<comment type="similarity">
    <text evidence="5 9">Belongs to the phenylacetyl-CoA ligase family.</text>
</comment>
<dbReference type="GO" id="GO:0000166">
    <property type="term" value="F:nucleotide binding"/>
    <property type="evidence" value="ECO:0007669"/>
    <property type="project" value="UniProtKB-KW"/>
</dbReference>
<comment type="pathway">
    <text evidence="4 9">Aromatic compound metabolism; phenylacetate degradation.</text>
</comment>
<protein>
    <recommendedName>
        <fullName evidence="7 9">Phenylacetate-coenzyme A ligase</fullName>
        <ecNumber evidence="6 9">6.2.1.30</ecNumber>
    </recommendedName>
    <alternativeName>
        <fullName evidence="8 9">Phenylacetyl-CoA ligase</fullName>
    </alternativeName>
</protein>
<evidence type="ECO:0000256" key="9">
    <source>
        <dbReference type="PIRNR" id="PIRNR006444"/>
    </source>
</evidence>
<dbReference type="Gene3D" id="3.30.300.30">
    <property type="match status" value="1"/>
</dbReference>
<dbReference type="GO" id="GO:0047475">
    <property type="term" value="F:phenylacetate-CoA ligase activity"/>
    <property type="evidence" value="ECO:0007669"/>
    <property type="project" value="UniProtKB-EC"/>
</dbReference>
<feature type="domain" description="AMP-dependent ligase C-terminal" evidence="11">
    <location>
        <begin position="333"/>
        <end position="429"/>
    </location>
</feature>
<keyword evidence="3 9" id="KW-0547">Nucleotide-binding</keyword>
<dbReference type="Proteomes" id="UP000620366">
    <property type="component" value="Unassembled WGS sequence"/>
</dbReference>
<dbReference type="RefSeq" id="WP_249299396.1">
    <property type="nucleotide sequence ID" value="NZ_JACRSP010000001.1"/>
</dbReference>
<dbReference type="InterPro" id="IPR051414">
    <property type="entry name" value="Adenylate-forming_Reductase"/>
</dbReference>
<evidence type="ECO:0000256" key="1">
    <source>
        <dbReference type="ARBA" id="ARBA00011245"/>
    </source>
</evidence>
<accession>A0A926HPV2</accession>
<dbReference type="PANTHER" id="PTHR43439:SF1">
    <property type="entry name" value="PHENYLACETATE-COENZYME A LIGASE"/>
    <property type="match status" value="1"/>
</dbReference>
<evidence type="ECO:0000256" key="7">
    <source>
        <dbReference type="ARBA" id="ARBA00068695"/>
    </source>
</evidence>
<evidence type="ECO:0000259" key="11">
    <source>
        <dbReference type="Pfam" id="PF14535"/>
    </source>
</evidence>
<evidence type="ECO:0000313" key="13">
    <source>
        <dbReference type="Proteomes" id="UP000620366"/>
    </source>
</evidence>
<dbReference type="Pfam" id="PF14535">
    <property type="entry name" value="AMP-binding_C_2"/>
    <property type="match status" value="1"/>
</dbReference>
<comment type="function">
    <text evidence="9">Catalyzes the activation of phenylacetic acid (PA) to phenylacetyl-CoA (PA-CoA).</text>
</comment>
<name>A0A926HPV2_9FIRM</name>
<evidence type="ECO:0000256" key="2">
    <source>
        <dbReference type="ARBA" id="ARBA00022598"/>
    </source>
</evidence>
<dbReference type="InterPro" id="IPR011880">
    <property type="entry name" value="PA_CoA_ligase"/>
</dbReference>
<dbReference type="Gene3D" id="3.40.50.12780">
    <property type="entry name" value="N-terminal domain of ligase-like"/>
    <property type="match status" value="1"/>
</dbReference>
<dbReference type="Pfam" id="PF00501">
    <property type="entry name" value="AMP-binding"/>
    <property type="match status" value="1"/>
</dbReference>
<dbReference type="InterPro" id="IPR045851">
    <property type="entry name" value="AMP-bd_C_sf"/>
</dbReference>
<dbReference type="FunFam" id="3.40.50.12780:FF:000016">
    <property type="entry name" value="Phenylacetate-coenzyme A ligase"/>
    <property type="match status" value="1"/>
</dbReference>
<evidence type="ECO:0000256" key="5">
    <source>
        <dbReference type="ARBA" id="ARBA00061566"/>
    </source>
</evidence>
<sequence>MFWQREIETMPRDEIRKMQLTRLQAAVKRCYERVPLYRAKFEAAGIVPQDIRTLSDLHKIPFTVKDDFRENYPFGMFAAPMEEIVRIHASSGTTGKPTVVGYTRQDLDIWSDLVARLATAAGASSKDIVQIAFGYGLFTGAFGLHYGLEKIGATIVPMSSGNTEKQLMLMQDFGTTLLVATPSYALYLSEVAKEMGIRDKLKLRIGLFGAEGCTDEMRAQIEENFGILATDNYGMSELIGPGVAGECELRCGLHLAEDHFIAEIIDPETGEVLPEGETGELVITAMTKQALPVLRYRTRDITRLITEPCACGRTHARIDKVRGRSDDMLIIKGVNVFPSQIETVIMGTEHIAPHYLLVIRRKDFKDTLEVQVELKDGTLLERYGELLELEKTVHHRLQSVLGLDAKVTLVGPNTIERSQGKAKRILDLRNEK</sequence>
<dbReference type="EC" id="6.2.1.30" evidence="6 9"/>
<evidence type="ECO:0000256" key="6">
    <source>
        <dbReference type="ARBA" id="ARBA00066629"/>
    </source>
</evidence>
<dbReference type="PIRSF" id="PIRSF006444">
    <property type="entry name" value="PaaK"/>
    <property type="match status" value="1"/>
</dbReference>
<evidence type="ECO:0000256" key="8">
    <source>
        <dbReference type="ARBA" id="ARBA00075111"/>
    </source>
</evidence>
<keyword evidence="2 9" id="KW-0436">Ligase</keyword>
<evidence type="ECO:0000259" key="10">
    <source>
        <dbReference type="Pfam" id="PF00501"/>
    </source>
</evidence>
<dbReference type="SUPFAM" id="SSF56801">
    <property type="entry name" value="Acetyl-CoA synthetase-like"/>
    <property type="match status" value="1"/>
</dbReference>
<proteinExistence type="inferred from homology"/>
<dbReference type="InterPro" id="IPR042099">
    <property type="entry name" value="ANL_N_sf"/>
</dbReference>
<gene>
    <name evidence="12" type="ORF">H8695_03045</name>
</gene>
<evidence type="ECO:0000256" key="4">
    <source>
        <dbReference type="ARBA" id="ARBA00060591"/>
    </source>
</evidence>
<feature type="domain" description="AMP-dependent synthetase/ligase" evidence="10">
    <location>
        <begin position="80"/>
        <end position="283"/>
    </location>
</feature>
<comment type="catalytic activity">
    <reaction evidence="9">
        <text>2-phenylacetate + ATP + CoA = phenylacetyl-CoA + AMP + diphosphate</text>
        <dbReference type="Rhea" id="RHEA:20956"/>
        <dbReference type="ChEBI" id="CHEBI:18401"/>
        <dbReference type="ChEBI" id="CHEBI:30616"/>
        <dbReference type="ChEBI" id="CHEBI:33019"/>
        <dbReference type="ChEBI" id="CHEBI:57287"/>
        <dbReference type="ChEBI" id="CHEBI:57390"/>
        <dbReference type="ChEBI" id="CHEBI:456215"/>
        <dbReference type="EC" id="6.2.1.30"/>
    </reaction>
</comment>
<keyword evidence="13" id="KW-1185">Reference proteome</keyword>